<evidence type="ECO:0000256" key="1">
    <source>
        <dbReference type="PROSITE-ProRule" id="PRU00278"/>
    </source>
</evidence>
<keyword evidence="1" id="KW-0413">Isomerase</keyword>
<dbReference type="Pfam" id="PF13145">
    <property type="entry name" value="Rotamase_2"/>
    <property type="match status" value="1"/>
</dbReference>
<protein>
    <recommendedName>
        <fullName evidence="2">PpiC domain-containing protein</fullName>
    </recommendedName>
</protein>
<gene>
    <name evidence="3" type="ORF">SCABRO_02890</name>
</gene>
<dbReference type="InterPro" id="IPR050245">
    <property type="entry name" value="PrsA_foldase"/>
</dbReference>
<dbReference type="EMBL" id="JRYO01000205">
    <property type="protein sequence ID" value="KHE91367.1"/>
    <property type="molecule type" value="Genomic_DNA"/>
</dbReference>
<dbReference type="Proteomes" id="UP000030652">
    <property type="component" value="Unassembled WGS sequence"/>
</dbReference>
<organism evidence="3 4">
    <name type="scientific">Candidatus Scalindua brodae</name>
    <dbReference type="NCBI Taxonomy" id="237368"/>
    <lineage>
        <taxon>Bacteria</taxon>
        <taxon>Pseudomonadati</taxon>
        <taxon>Planctomycetota</taxon>
        <taxon>Candidatus Brocadiia</taxon>
        <taxon>Candidatus Brocadiales</taxon>
        <taxon>Candidatus Scalinduaceae</taxon>
        <taxon>Candidatus Scalindua</taxon>
    </lineage>
</organism>
<evidence type="ECO:0000313" key="4">
    <source>
        <dbReference type="Proteomes" id="UP000030652"/>
    </source>
</evidence>
<dbReference type="PANTHER" id="PTHR47245">
    <property type="entry name" value="PEPTIDYLPROLYL ISOMERASE"/>
    <property type="match status" value="1"/>
</dbReference>
<proteinExistence type="predicted"/>
<dbReference type="PATRIC" id="fig|237368.3.peg.3132"/>
<reference evidence="3 4" key="1">
    <citation type="submission" date="2014-10" db="EMBL/GenBank/DDBJ databases">
        <title>Draft genome of anammox bacterium scalindua brodae, obtained using differential coverage binning of sequence data from two enrichment reactors.</title>
        <authorList>
            <person name="Speth D.R."/>
            <person name="Russ L."/>
            <person name="Kartal B."/>
            <person name="Op den Camp H.J."/>
            <person name="Dutilh B.E."/>
            <person name="Jetten M.S."/>
        </authorList>
    </citation>
    <scope>NUCLEOTIDE SEQUENCE [LARGE SCALE GENOMIC DNA]</scope>
    <source>
        <strain evidence="3">RU1</strain>
    </source>
</reference>
<dbReference type="SUPFAM" id="SSF54534">
    <property type="entry name" value="FKBP-like"/>
    <property type="match status" value="1"/>
</dbReference>
<comment type="caution">
    <text evidence="3">The sequence shown here is derived from an EMBL/GenBank/DDBJ whole genome shotgun (WGS) entry which is preliminary data.</text>
</comment>
<dbReference type="GO" id="GO:0003755">
    <property type="term" value="F:peptidyl-prolyl cis-trans isomerase activity"/>
    <property type="evidence" value="ECO:0007669"/>
    <property type="project" value="UniProtKB-KW"/>
</dbReference>
<dbReference type="Gene3D" id="3.10.50.40">
    <property type="match status" value="1"/>
</dbReference>
<dbReference type="PANTHER" id="PTHR47245:SF2">
    <property type="entry name" value="PEPTIDYL-PROLYL CIS-TRANS ISOMERASE HP_0175-RELATED"/>
    <property type="match status" value="1"/>
</dbReference>
<dbReference type="InterPro" id="IPR046357">
    <property type="entry name" value="PPIase_dom_sf"/>
</dbReference>
<dbReference type="PROSITE" id="PS50198">
    <property type="entry name" value="PPIC_PPIASE_2"/>
    <property type="match status" value="1"/>
</dbReference>
<dbReference type="InterPro" id="IPR000297">
    <property type="entry name" value="PPIase_PpiC"/>
</dbReference>
<accession>A0A0B0EE21</accession>
<dbReference type="AlphaFoldDB" id="A0A0B0EE21"/>
<evidence type="ECO:0000259" key="2">
    <source>
        <dbReference type="PROSITE" id="PS50198"/>
    </source>
</evidence>
<name>A0A0B0EE21_9BACT</name>
<evidence type="ECO:0000313" key="3">
    <source>
        <dbReference type="EMBL" id="KHE91367.1"/>
    </source>
</evidence>
<dbReference type="eggNOG" id="COG0760">
    <property type="taxonomic scope" value="Bacteria"/>
</dbReference>
<sequence length="261" mass="30709">MFAVYGWTNRESVDELRVVRISAKEVAWLKEIWMRQWRRLPDDLELRVLVMDYLKERLLAISAKELGLEENDTVVRRRLAQKMEFLVQDTARLAQPTEEDLLRLYGSDHMRYQTPAQVTFNQIYFKAEKSAREGLNKTRMDSSAEIGDPSLLEHEFIRVDEQTIKNLFGQTFAEKTFSVEPGQWHGPVESEYGFHLIWVHKRETAHSRPFEDVRLRVIEEWERLQQAKIKEEFFAGLLKKYEVVADESVKHLIGPISGVTQ</sequence>
<keyword evidence="1" id="KW-0697">Rotamase</keyword>
<feature type="domain" description="PpiC" evidence="2">
    <location>
        <begin position="96"/>
        <end position="201"/>
    </location>
</feature>